<dbReference type="EMBL" id="CM044703">
    <property type="protein sequence ID" value="KAI5671515.1"/>
    <property type="molecule type" value="Genomic_DNA"/>
</dbReference>
<reference evidence="2" key="1">
    <citation type="journal article" date="2023" name="Nat. Plants">
        <title>Single-cell RNA sequencing provides a high-resolution roadmap for understanding the multicellular compartmentation of specialized metabolism.</title>
        <authorList>
            <person name="Sun S."/>
            <person name="Shen X."/>
            <person name="Li Y."/>
            <person name="Li Y."/>
            <person name="Wang S."/>
            <person name="Li R."/>
            <person name="Zhang H."/>
            <person name="Shen G."/>
            <person name="Guo B."/>
            <person name="Wei J."/>
            <person name="Xu J."/>
            <person name="St-Pierre B."/>
            <person name="Chen S."/>
            <person name="Sun C."/>
        </authorList>
    </citation>
    <scope>NUCLEOTIDE SEQUENCE [LARGE SCALE GENOMIC DNA]</scope>
</reference>
<keyword evidence="2" id="KW-1185">Reference proteome</keyword>
<dbReference type="Proteomes" id="UP001060085">
    <property type="component" value="Linkage Group LG03"/>
</dbReference>
<protein>
    <submittedName>
        <fullName evidence="1">Uncharacterized protein</fullName>
    </submittedName>
</protein>
<accession>A0ACC0BFV7</accession>
<evidence type="ECO:0000313" key="1">
    <source>
        <dbReference type="EMBL" id="KAI5671515.1"/>
    </source>
</evidence>
<sequence>MYEVSQNVDLSVKVDASYKKFDQLLALNTLPTNSLNMQGVCAICYSPSHIIYDCFSASLFSEFVQEQVNSAQGFRRQNDPYSNTYNPGFIISPGGNETGIGRRVDEQGDGVRRRIMNARKGCSRGVGIKGMLCTDNLSIDDVMKMTFDSVEDADVFYMTYSRCVGFSFRKGDRKIDKKGITRIKYDVNQGKYIVPEFVKEHNHDMACEEYVRMGTKSRSCGSVKLSDLVNRIENVVDEDLDHIEIERLVRWFFLYIPDNLTVKLFHSSHCNFRAMIDALTEDTDGKLDAEEEKLLLEGVPYENFIAEVQEFKTYSEFVSRWLMAVLSKPRTAQSESVPVTLMLDNLIEGISAGRHLAFPPHHPPSTSLCAQIDRSTVAKNISEVQYPVDLIIPPGIKFIRLFPNFMLY</sequence>
<comment type="caution">
    <text evidence="1">The sequence shown here is derived from an EMBL/GenBank/DDBJ whole genome shotgun (WGS) entry which is preliminary data.</text>
</comment>
<name>A0ACC0BFV7_CATRO</name>
<gene>
    <name evidence="1" type="ORF">M9H77_11879</name>
</gene>
<proteinExistence type="predicted"/>
<evidence type="ECO:0000313" key="2">
    <source>
        <dbReference type="Proteomes" id="UP001060085"/>
    </source>
</evidence>
<organism evidence="1 2">
    <name type="scientific">Catharanthus roseus</name>
    <name type="common">Madagascar periwinkle</name>
    <name type="synonym">Vinca rosea</name>
    <dbReference type="NCBI Taxonomy" id="4058"/>
    <lineage>
        <taxon>Eukaryota</taxon>
        <taxon>Viridiplantae</taxon>
        <taxon>Streptophyta</taxon>
        <taxon>Embryophyta</taxon>
        <taxon>Tracheophyta</taxon>
        <taxon>Spermatophyta</taxon>
        <taxon>Magnoliopsida</taxon>
        <taxon>eudicotyledons</taxon>
        <taxon>Gunneridae</taxon>
        <taxon>Pentapetalae</taxon>
        <taxon>asterids</taxon>
        <taxon>lamiids</taxon>
        <taxon>Gentianales</taxon>
        <taxon>Apocynaceae</taxon>
        <taxon>Rauvolfioideae</taxon>
        <taxon>Vinceae</taxon>
        <taxon>Catharanthinae</taxon>
        <taxon>Catharanthus</taxon>
    </lineage>
</organism>